<evidence type="ECO:0000313" key="5">
    <source>
        <dbReference type="Proteomes" id="UP001163687"/>
    </source>
</evidence>
<dbReference type="SMART" id="SM01007">
    <property type="entry name" value="Aldolase_II"/>
    <property type="match status" value="1"/>
</dbReference>
<evidence type="ECO:0000256" key="1">
    <source>
        <dbReference type="ARBA" id="ARBA00022723"/>
    </source>
</evidence>
<keyword evidence="5" id="KW-1185">Reference proteome</keyword>
<keyword evidence="2" id="KW-0456">Lyase</keyword>
<dbReference type="RefSeq" id="WP_264843668.1">
    <property type="nucleotide sequence ID" value="NZ_AP025628.1"/>
</dbReference>
<dbReference type="GO" id="GO:0046872">
    <property type="term" value="F:metal ion binding"/>
    <property type="evidence" value="ECO:0007669"/>
    <property type="project" value="UniProtKB-KW"/>
</dbReference>
<keyword evidence="1" id="KW-0479">Metal-binding</keyword>
<name>A0AA35CJL1_9FIRM</name>
<accession>A0AA35CJL1</accession>
<dbReference type="Gene3D" id="3.40.225.10">
    <property type="entry name" value="Class II aldolase/adducin N-terminal domain"/>
    <property type="match status" value="1"/>
</dbReference>
<organism evidence="4 5">
    <name type="scientific">Caldinitratiruptor microaerophilus</name>
    <dbReference type="NCBI Taxonomy" id="671077"/>
    <lineage>
        <taxon>Bacteria</taxon>
        <taxon>Bacillati</taxon>
        <taxon>Bacillota</taxon>
        <taxon>Clostridia</taxon>
        <taxon>Eubacteriales</taxon>
        <taxon>Symbiobacteriaceae</taxon>
        <taxon>Caldinitratiruptor</taxon>
    </lineage>
</organism>
<reference evidence="4" key="1">
    <citation type="submission" date="2022-03" db="EMBL/GenBank/DDBJ databases">
        <title>Complete genome sequence of Caldinitratiruptor microaerophilus.</title>
        <authorList>
            <person name="Mukaiyama R."/>
            <person name="Nishiyama T."/>
            <person name="Ueda K."/>
        </authorList>
    </citation>
    <scope>NUCLEOTIDE SEQUENCE</scope>
    <source>
        <strain evidence="4">JCM 16183</strain>
    </source>
</reference>
<dbReference type="EMBL" id="AP025628">
    <property type="protein sequence ID" value="BDG59548.1"/>
    <property type="molecule type" value="Genomic_DNA"/>
</dbReference>
<dbReference type="PANTHER" id="PTHR22789">
    <property type="entry name" value="FUCULOSE PHOSPHATE ALDOLASE"/>
    <property type="match status" value="1"/>
</dbReference>
<sequence length="203" mass="21795">MPAQTDTIADLRRTLVELSHRAYALGLVPGVSGNLSVRVPGEDRVLIKATGFSLGDMTPAHTLLVDLDGRVLEGTDLRPSKEMFFHLAIYRRRPEVGAVVHLHPPYTTAFAAVHQLPPALTGAARAFLGGKVALVPPAPSGSRELAAMVEAAFRDPEIRAAVLAEHGSITVGPDLYSAFYLSQYLEDAARTALLVRILRGPQD</sequence>
<dbReference type="KEGG" id="cmic:caldi_06380"/>
<dbReference type="InterPro" id="IPR001303">
    <property type="entry name" value="Aldolase_II/adducin_N"/>
</dbReference>
<dbReference type="InterPro" id="IPR036409">
    <property type="entry name" value="Aldolase_II/adducin_N_sf"/>
</dbReference>
<protein>
    <submittedName>
        <fullName evidence="4">Aldolase</fullName>
    </submittedName>
</protein>
<dbReference type="Proteomes" id="UP001163687">
    <property type="component" value="Chromosome"/>
</dbReference>
<evidence type="ECO:0000256" key="2">
    <source>
        <dbReference type="ARBA" id="ARBA00023239"/>
    </source>
</evidence>
<dbReference type="SUPFAM" id="SSF53639">
    <property type="entry name" value="AraD/HMP-PK domain-like"/>
    <property type="match status" value="1"/>
</dbReference>
<proteinExistence type="predicted"/>
<dbReference type="GO" id="GO:0019323">
    <property type="term" value="P:pentose catabolic process"/>
    <property type="evidence" value="ECO:0007669"/>
    <property type="project" value="TreeGrafter"/>
</dbReference>
<evidence type="ECO:0000259" key="3">
    <source>
        <dbReference type="SMART" id="SM01007"/>
    </source>
</evidence>
<dbReference type="PANTHER" id="PTHR22789:SF0">
    <property type="entry name" value="3-OXO-TETRONATE 4-PHOSPHATE DECARBOXYLASE-RELATED"/>
    <property type="match status" value="1"/>
</dbReference>
<dbReference type="AlphaFoldDB" id="A0AA35CJL1"/>
<dbReference type="Pfam" id="PF00596">
    <property type="entry name" value="Aldolase_II"/>
    <property type="match status" value="1"/>
</dbReference>
<gene>
    <name evidence="4" type="ORF">caldi_06380</name>
</gene>
<evidence type="ECO:0000313" key="4">
    <source>
        <dbReference type="EMBL" id="BDG59548.1"/>
    </source>
</evidence>
<dbReference type="GO" id="GO:0005829">
    <property type="term" value="C:cytosol"/>
    <property type="evidence" value="ECO:0007669"/>
    <property type="project" value="TreeGrafter"/>
</dbReference>
<dbReference type="GO" id="GO:0016832">
    <property type="term" value="F:aldehyde-lyase activity"/>
    <property type="evidence" value="ECO:0007669"/>
    <property type="project" value="TreeGrafter"/>
</dbReference>
<dbReference type="InterPro" id="IPR050197">
    <property type="entry name" value="Aldolase_class_II_sugar_metab"/>
</dbReference>
<feature type="domain" description="Class II aldolase/adducin N-terminal" evidence="3">
    <location>
        <begin position="13"/>
        <end position="193"/>
    </location>
</feature>